<keyword evidence="2" id="KW-1185">Reference proteome</keyword>
<reference evidence="1 2" key="1">
    <citation type="journal article" date="2016" name="Front. Microbiol.">
        <title>Single-Cell (Meta-)Genomics of a Dimorphic Candidatus Thiomargarita nelsonii Reveals Genomic Plasticity.</title>
        <authorList>
            <person name="Flood B.E."/>
            <person name="Fliss P."/>
            <person name="Jones D.S."/>
            <person name="Dick G.J."/>
            <person name="Jain S."/>
            <person name="Kaster A.K."/>
            <person name="Winkel M."/>
            <person name="Mussmann M."/>
            <person name="Bailey J."/>
        </authorList>
    </citation>
    <scope>NUCLEOTIDE SEQUENCE [LARGE SCALE GENOMIC DNA]</scope>
    <source>
        <strain evidence="1">Hydrate Ridge</strain>
    </source>
</reference>
<comment type="caution">
    <text evidence="1">The sequence shown here is derived from an EMBL/GenBank/DDBJ whole genome shotgun (WGS) entry which is preliminary data.</text>
</comment>
<proteinExistence type="predicted"/>
<accession>A0A0A6PAU4</accession>
<dbReference type="EMBL" id="JSZA02000197">
    <property type="protein sequence ID" value="KHD11466.1"/>
    <property type="molecule type" value="Genomic_DNA"/>
</dbReference>
<sequence>MSNTLANSKEAMKKVLISSSPVNEIMNVNYGYVQGLRLVDYENPERSVYFKDDKMLVTVIIPDEQGNFPTLAEQWLQTFGQPDNQLPSIEGKNSWVWVYGQKGLTATVDEYGEVLLVEKFEPMTTRHYEKTLYRMPPVFTK</sequence>
<evidence type="ECO:0000313" key="2">
    <source>
        <dbReference type="Proteomes" id="UP000030428"/>
    </source>
</evidence>
<protein>
    <submittedName>
        <fullName evidence="1">Uncharacterized protein</fullName>
    </submittedName>
</protein>
<name>A0A0A6PAU4_9GAMM</name>
<dbReference type="Proteomes" id="UP000030428">
    <property type="component" value="Unassembled WGS sequence"/>
</dbReference>
<gene>
    <name evidence="1" type="ORF">PN36_29100</name>
</gene>
<evidence type="ECO:0000313" key="1">
    <source>
        <dbReference type="EMBL" id="KHD11466.1"/>
    </source>
</evidence>
<dbReference type="AlphaFoldDB" id="A0A0A6PAU4"/>
<organism evidence="1 2">
    <name type="scientific">Candidatus Thiomargarita nelsonii</name>
    <dbReference type="NCBI Taxonomy" id="1003181"/>
    <lineage>
        <taxon>Bacteria</taxon>
        <taxon>Pseudomonadati</taxon>
        <taxon>Pseudomonadota</taxon>
        <taxon>Gammaproteobacteria</taxon>
        <taxon>Thiotrichales</taxon>
        <taxon>Thiotrichaceae</taxon>
        <taxon>Thiomargarita</taxon>
    </lineage>
</organism>